<dbReference type="GO" id="GO:0031398">
    <property type="term" value="P:positive regulation of protein ubiquitination"/>
    <property type="evidence" value="ECO:0007669"/>
    <property type="project" value="TreeGrafter"/>
</dbReference>
<dbReference type="AlphaFoldDB" id="A0AAD9JV49"/>
<dbReference type="GO" id="GO:0061630">
    <property type="term" value="F:ubiquitin protein ligase activity"/>
    <property type="evidence" value="ECO:0007669"/>
    <property type="project" value="TreeGrafter"/>
</dbReference>
<dbReference type="SMART" id="SM00238">
    <property type="entry name" value="BIR"/>
    <property type="match status" value="2"/>
</dbReference>
<keyword evidence="1" id="KW-0053">Apoptosis</keyword>
<dbReference type="GO" id="GO:0043066">
    <property type="term" value="P:negative regulation of apoptotic process"/>
    <property type="evidence" value="ECO:0007669"/>
    <property type="project" value="TreeGrafter"/>
</dbReference>
<dbReference type="GO" id="GO:0005737">
    <property type="term" value="C:cytoplasm"/>
    <property type="evidence" value="ECO:0007669"/>
    <property type="project" value="TreeGrafter"/>
</dbReference>
<dbReference type="SUPFAM" id="SSF57924">
    <property type="entry name" value="Inhibitor of apoptosis (IAP) repeat"/>
    <property type="match status" value="2"/>
</dbReference>
<dbReference type="Proteomes" id="UP001209878">
    <property type="component" value="Unassembled WGS sequence"/>
</dbReference>
<dbReference type="GO" id="GO:0051726">
    <property type="term" value="P:regulation of cell cycle"/>
    <property type="evidence" value="ECO:0007669"/>
    <property type="project" value="TreeGrafter"/>
</dbReference>
<evidence type="ECO:0000313" key="3">
    <source>
        <dbReference type="Proteomes" id="UP001209878"/>
    </source>
</evidence>
<dbReference type="PROSITE" id="PS50143">
    <property type="entry name" value="BIR_REPEAT_2"/>
    <property type="match status" value="2"/>
</dbReference>
<dbReference type="GO" id="GO:0006915">
    <property type="term" value="P:apoptotic process"/>
    <property type="evidence" value="ECO:0007669"/>
    <property type="project" value="UniProtKB-KW"/>
</dbReference>
<dbReference type="GO" id="GO:0043027">
    <property type="term" value="F:cysteine-type endopeptidase inhibitor activity involved in apoptotic process"/>
    <property type="evidence" value="ECO:0007669"/>
    <property type="project" value="TreeGrafter"/>
</dbReference>
<dbReference type="PANTHER" id="PTHR10044:SF139">
    <property type="entry name" value="DEATH-ASSOCIATED INHIBITOR OF APOPTOSIS 2"/>
    <property type="match status" value="1"/>
</dbReference>
<dbReference type="InterPro" id="IPR050784">
    <property type="entry name" value="IAP"/>
</dbReference>
<proteinExistence type="predicted"/>
<protein>
    <submittedName>
        <fullName evidence="2">Uncharacterized protein</fullName>
    </submittedName>
</protein>
<dbReference type="EMBL" id="JAODUO010001729">
    <property type="protein sequence ID" value="KAK2159260.1"/>
    <property type="molecule type" value="Genomic_DNA"/>
</dbReference>
<dbReference type="GO" id="GO:0005634">
    <property type="term" value="C:nucleus"/>
    <property type="evidence" value="ECO:0007669"/>
    <property type="project" value="TreeGrafter"/>
</dbReference>
<dbReference type="Gene3D" id="1.10.1170.10">
    <property type="entry name" value="Inhibitor Of Apoptosis Protein (2mihbC-IAP-1), Chain A"/>
    <property type="match status" value="2"/>
</dbReference>
<dbReference type="CDD" id="cd00022">
    <property type="entry name" value="BIR"/>
    <property type="match status" value="2"/>
</dbReference>
<sequence>MHCETLRLNTFKTWPNWAAAWPTLLVKAGFYYTGTADQVACFCCSGHLKNWQAGDSATAEHKRYFPHCRFVAGLDSTNVPPSEMPPEDTRRATANAVANPSPNSELGVVREEPTRQDYSGETSRLSSFSRWPQNSHQAAGGLARAGFFYTGIADCVKCFSCNGTLRSWERRDDSWNEHARWFPRCNYVRTVKGEAFIRSVQATHSGQVAN</sequence>
<name>A0AAD9JV49_RIDPI</name>
<dbReference type="InterPro" id="IPR001370">
    <property type="entry name" value="BIR_rpt"/>
</dbReference>
<evidence type="ECO:0000256" key="1">
    <source>
        <dbReference type="ARBA" id="ARBA00022703"/>
    </source>
</evidence>
<dbReference type="PROSITE" id="PS01282">
    <property type="entry name" value="BIR_REPEAT_1"/>
    <property type="match status" value="2"/>
</dbReference>
<dbReference type="Pfam" id="PF00653">
    <property type="entry name" value="BIR"/>
    <property type="match status" value="2"/>
</dbReference>
<organism evidence="2 3">
    <name type="scientific">Ridgeia piscesae</name>
    <name type="common">Tubeworm</name>
    <dbReference type="NCBI Taxonomy" id="27915"/>
    <lineage>
        <taxon>Eukaryota</taxon>
        <taxon>Metazoa</taxon>
        <taxon>Spiralia</taxon>
        <taxon>Lophotrochozoa</taxon>
        <taxon>Annelida</taxon>
        <taxon>Polychaeta</taxon>
        <taxon>Sedentaria</taxon>
        <taxon>Canalipalpata</taxon>
        <taxon>Sabellida</taxon>
        <taxon>Siboglinidae</taxon>
        <taxon>Ridgeia</taxon>
    </lineage>
</organism>
<evidence type="ECO:0000313" key="2">
    <source>
        <dbReference type="EMBL" id="KAK2159260.1"/>
    </source>
</evidence>
<dbReference type="FunFam" id="1.10.1170.10:FF:000003">
    <property type="entry name" value="E3 ubiquitin-protein ligase XIAP"/>
    <property type="match status" value="1"/>
</dbReference>
<keyword evidence="3" id="KW-1185">Reference proteome</keyword>
<comment type="caution">
    <text evidence="2">The sequence shown here is derived from an EMBL/GenBank/DDBJ whole genome shotgun (WGS) entry which is preliminary data.</text>
</comment>
<gene>
    <name evidence="2" type="ORF">NP493_1730g00016</name>
</gene>
<dbReference type="PANTHER" id="PTHR10044">
    <property type="entry name" value="INHIBITOR OF APOPTOSIS"/>
    <property type="match status" value="1"/>
</dbReference>
<reference evidence="2" key="1">
    <citation type="journal article" date="2023" name="Mol. Biol. Evol.">
        <title>Third-Generation Sequencing Reveals the Adaptive Role of the Epigenome in Three Deep-Sea Polychaetes.</title>
        <authorList>
            <person name="Perez M."/>
            <person name="Aroh O."/>
            <person name="Sun Y."/>
            <person name="Lan Y."/>
            <person name="Juniper S.K."/>
            <person name="Young C.R."/>
            <person name="Angers B."/>
            <person name="Qian P.Y."/>
        </authorList>
    </citation>
    <scope>NUCLEOTIDE SEQUENCE</scope>
    <source>
        <strain evidence="2">R07B-5</strain>
    </source>
</reference>
<accession>A0AAD9JV49</accession>